<comment type="subcellular location">
    <subcellularLocation>
        <location evidence="1">Cytoplasm</location>
    </subcellularLocation>
</comment>
<dbReference type="InterPro" id="IPR006549">
    <property type="entry name" value="HAD-SF_hydro_IIIA"/>
</dbReference>
<dbReference type="PANTHER" id="PTHR42891:SF1">
    <property type="entry name" value="D-GLYCERO-BETA-D-MANNO-HEPTOSE-1,7-BISPHOSPHATE 7-PHOSPHATASE"/>
    <property type="match status" value="1"/>
</dbReference>
<reference evidence="9" key="1">
    <citation type="submission" date="2016-10" db="EMBL/GenBank/DDBJ databases">
        <authorList>
            <person name="de Groot N.N."/>
        </authorList>
    </citation>
    <scope>NUCLEOTIDE SEQUENCE</scope>
</reference>
<dbReference type="NCBIfam" id="TIGR01656">
    <property type="entry name" value="Histidinol-ppas"/>
    <property type="match status" value="1"/>
</dbReference>
<dbReference type="FunFam" id="3.40.50.1000:FF:000037">
    <property type="entry name" value="D,D-heptose 1,7-bisphosphate phosphatase"/>
    <property type="match status" value="1"/>
</dbReference>
<dbReference type="InterPro" id="IPR023214">
    <property type="entry name" value="HAD_sf"/>
</dbReference>
<evidence type="ECO:0000256" key="4">
    <source>
        <dbReference type="ARBA" id="ARBA00022723"/>
    </source>
</evidence>
<dbReference type="Gene3D" id="3.40.50.1000">
    <property type="entry name" value="HAD superfamily/HAD-like"/>
    <property type="match status" value="1"/>
</dbReference>
<keyword evidence="6" id="KW-0862">Zinc</keyword>
<keyword evidence="3" id="KW-0963">Cytoplasm</keyword>
<dbReference type="GO" id="GO:0005737">
    <property type="term" value="C:cytoplasm"/>
    <property type="evidence" value="ECO:0007669"/>
    <property type="project" value="UniProtKB-SubCell"/>
</dbReference>
<dbReference type="GO" id="GO:0016791">
    <property type="term" value="F:phosphatase activity"/>
    <property type="evidence" value="ECO:0007669"/>
    <property type="project" value="InterPro"/>
</dbReference>
<evidence type="ECO:0000313" key="9">
    <source>
        <dbReference type="EMBL" id="SFV86343.1"/>
    </source>
</evidence>
<dbReference type="NCBIfam" id="TIGR01662">
    <property type="entry name" value="HAD-SF-IIIA"/>
    <property type="match status" value="1"/>
</dbReference>
<protein>
    <recommendedName>
        <fullName evidence="8">D,D-heptose 1,7-bisphosphate phosphatase</fullName>
    </recommendedName>
</protein>
<organism evidence="9">
    <name type="scientific">hydrothermal vent metagenome</name>
    <dbReference type="NCBI Taxonomy" id="652676"/>
    <lineage>
        <taxon>unclassified sequences</taxon>
        <taxon>metagenomes</taxon>
        <taxon>ecological metagenomes</taxon>
    </lineage>
</organism>
<keyword evidence="4" id="KW-0479">Metal-binding</keyword>
<dbReference type="InterPro" id="IPR006543">
    <property type="entry name" value="Histidinol-phos"/>
</dbReference>
<dbReference type="GO" id="GO:0005975">
    <property type="term" value="P:carbohydrate metabolic process"/>
    <property type="evidence" value="ECO:0007669"/>
    <property type="project" value="InterPro"/>
</dbReference>
<dbReference type="InterPro" id="IPR036412">
    <property type="entry name" value="HAD-like_sf"/>
</dbReference>
<dbReference type="NCBIfam" id="NF006506">
    <property type="entry name" value="PRK08942.1"/>
    <property type="match status" value="1"/>
</dbReference>
<name>A0A1W1DXB4_9ZZZZ</name>
<evidence type="ECO:0000256" key="3">
    <source>
        <dbReference type="ARBA" id="ARBA00022490"/>
    </source>
</evidence>
<dbReference type="InterPro" id="IPR004446">
    <property type="entry name" value="Heptose_bisP_phosphatase"/>
</dbReference>
<evidence type="ECO:0000256" key="8">
    <source>
        <dbReference type="ARBA" id="ARBA00031828"/>
    </source>
</evidence>
<sequence length="171" mass="19500">MKVVFLDRDGVINKEVGYLHKIEDFEFIDGVFDACLDFQSSGYKIIIVTNQSGIERGYYTKEDFHVVTDWMLKQFKYHEIEVLDVFYCPHGPESGCDCRKPKPGMFIQANDKYHIDMSNSWMIGDKEADVQAANMAGVSNTILVKSGHEIDEKSSKAKFILDSIKQVTTIL</sequence>
<evidence type="ECO:0000256" key="7">
    <source>
        <dbReference type="ARBA" id="ARBA00023277"/>
    </source>
</evidence>
<accession>A0A1W1DXB4</accession>
<proteinExistence type="inferred from homology"/>
<evidence type="ECO:0000256" key="1">
    <source>
        <dbReference type="ARBA" id="ARBA00004496"/>
    </source>
</evidence>
<evidence type="ECO:0000256" key="6">
    <source>
        <dbReference type="ARBA" id="ARBA00022833"/>
    </source>
</evidence>
<dbReference type="AlphaFoldDB" id="A0A1W1DXB4"/>
<dbReference type="EMBL" id="FPHX01000266">
    <property type="protein sequence ID" value="SFV86343.1"/>
    <property type="molecule type" value="Genomic_DNA"/>
</dbReference>
<dbReference type="NCBIfam" id="TIGR00213">
    <property type="entry name" value="GmhB_yaeD"/>
    <property type="match status" value="1"/>
</dbReference>
<keyword evidence="5 9" id="KW-0378">Hydrolase</keyword>
<evidence type="ECO:0000256" key="5">
    <source>
        <dbReference type="ARBA" id="ARBA00022801"/>
    </source>
</evidence>
<dbReference type="CDD" id="cd07503">
    <property type="entry name" value="HAD_HisB-N"/>
    <property type="match status" value="1"/>
</dbReference>
<comment type="similarity">
    <text evidence="2">Belongs to the GmhB family.</text>
</comment>
<gene>
    <name evidence="9" type="ORF">MNB_SUP05-9-1160</name>
</gene>
<dbReference type="GO" id="GO:0046872">
    <property type="term" value="F:metal ion binding"/>
    <property type="evidence" value="ECO:0007669"/>
    <property type="project" value="UniProtKB-KW"/>
</dbReference>
<dbReference type="SUPFAM" id="SSF56784">
    <property type="entry name" value="HAD-like"/>
    <property type="match status" value="1"/>
</dbReference>
<dbReference type="PANTHER" id="PTHR42891">
    <property type="entry name" value="D-GLYCERO-BETA-D-MANNO-HEPTOSE-1,7-BISPHOSPHATE 7-PHOSPHATASE"/>
    <property type="match status" value="1"/>
</dbReference>
<evidence type="ECO:0000256" key="2">
    <source>
        <dbReference type="ARBA" id="ARBA00005628"/>
    </source>
</evidence>
<keyword evidence="7" id="KW-0119">Carbohydrate metabolism</keyword>
<dbReference type="PIRSF" id="PIRSF004682">
    <property type="entry name" value="GmhB"/>
    <property type="match status" value="1"/>
</dbReference>
<dbReference type="Pfam" id="PF13242">
    <property type="entry name" value="Hydrolase_like"/>
    <property type="match status" value="1"/>
</dbReference>